<accession>A0A251XNQ5</accession>
<proteinExistence type="predicted"/>
<evidence type="ECO:0000313" key="2">
    <source>
        <dbReference type="Proteomes" id="UP000195062"/>
    </source>
</evidence>
<evidence type="ECO:0000313" key="1">
    <source>
        <dbReference type="EMBL" id="OUE05081.1"/>
    </source>
</evidence>
<dbReference type="EMBL" id="MDHH01000001">
    <property type="protein sequence ID" value="OUE05081.1"/>
    <property type="molecule type" value="Genomic_DNA"/>
</dbReference>
<dbReference type="AlphaFoldDB" id="A0A251XNQ5"/>
<name>A0A251XNQ5_CLAMM</name>
<comment type="caution">
    <text evidence="1">The sequence shown here is derived from an EMBL/GenBank/DDBJ whole genome shotgun (WGS) entry which is preliminary data.</text>
</comment>
<gene>
    <name evidence="1" type="ORF">CMMCAS07_09030</name>
</gene>
<sequence length="44" mass="4545">MRHVVASESSTTPATSIRLVALLLGSVSVMNATTKAAIPMGMLM</sequence>
<dbReference type="Proteomes" id="UP000195062">
    <property type="component" value="Unassembled WGS sequence"/>
</dbReference>
<protein>
    <submittedName>
        <fullName evidence="1">Uncharacterized protein</fullName>
    </submittedName>
</protein>
<keyword evidence="2" id="KW-1185">Reference proteome</keyword>
<reference evidence="1 2" key="1">
    <citation type="submission" date="2016-08" db="EMBL/GenBank/DDBJ databases">
        <title>Genome sequence of Clavibacter michiganensis subsp. michiganensis strain CASJ007.</title>
        <authorList>
            <person name="Thapa S.P."/>
            <person name="Coaker G."/>
        </authorList>
    </citation>
    <scope>NUCLEOTIDE SEQUENCE [LARGE SCALE GENOMIC DNA]</scope>
    <source>
        <strain evidence="1">CASJ007</strain>
    </source>
</reference>
<organism evidence="1 2">
    <name type="scientific">Clavibacter michiganensis subsp. michiganensis</name>
    <dbReference type="NCBI Taxonomy" id="33013"/>
    <lineage>
        <taxon>Bacteria</taxon>
        <taxon>Bacillati</taxon>
        <taxon>Actinomycetota</taxon>
        <taxon>Actinomycetes</taxon>
        <taxon>Micrococcales</taxon>
        <taxon>Microbacteriaceae</taxon>
        <taxon>Clavibacter</taxon>
    </lineage>
</organism>